<dbReference type="VEuPathDB" id="FungiDB:RhiirFUN_006923"/>
<gene>
    <name evidence="1" type="ORF">RhiirA4_456529</name>
</gene>
<sequence>MAFILATKAYEILLRYERGQEGSCCVWEEDVYRNFITFIPSNVPGDHHYYYCFDCSDFNTTNGADFRNGILTYNTIDNTTTYWVNLGVSSDNGDYRDTHNGGHDKDTCFGTIGDGTGSVFAYLDELSYDDCKKIRDA</sequence>
<protein>
    <submittedName>
        <fullName evidence="1">Uncharacterized protein</fullName>
    </submittedName>
</protein>
<organism evidence="1 2">
    <name type="scientific">Rhizophagus irregularis</name>
    <dbReference type="NCBI Taxonomy" id="588596"/>
    <lineage>
        <taxon>Eukaryota</taxon>
        <taxon>Fungi</taxon>
        <taxon>Fungi incertae sedis</taxon>
        <taxon>Mucoromycota</taxon>
        <taxon>Glomeromycotina</taxon>
        <taxon>Glomeromycetes</taxon>
        <taxon>Glomerales</taxon>
        <taxon>Glomeraceae</taxon>
        <taxon>Rhizophagus</taxon>
    </lineage>
</organism>
<dbReference type="Proteomes" id="UP000234323">
    <property type="component" value="Unassembled WGS sequence"/>
</dbReference>
<accession>A0A2I1G7X4</accession>
<dbReference type="VEuPathDB" id="FungiDB:RhiirA1_469309"/>
<evidence type="ECO:0000313" key="2">
    <source>
        <dbReference type="Proteomes" id="UP000234323"/>
    </source>
</evidence>
<dbReference type="AlphaFoldDB" id="A0A2I1G7X4"/>
<reference evidence="1 2" key="1">
    <citation type="submission" date="2015-10" db="EMBL/GenBank/DDBJ databases">
        <title>Genome analyses suggest a sexual origin of heterokaryosis in a supposedly ancient asexual fungus.</title>
        <authorList>
            <person name="Ropars J."/>
            <person name="Sedzielewska K."/>
            <person name="Noel J."/>
            <person name="Charron P."/>
            <person name="Farinelli L."/>
            <person name="Marton T."/>
            <person name="Kruger M."/>
            <person name="Pelin A."/>
            <person name="Brachmann A."/>
            <person name="Corradi N."/>
        </authorList>
    </citation>
    <scope>NUCLEOTIDE SEQUENCE [LARGE SCALE GENOMIC DNA]</scope>
    <source>
        <strain evidence="1 2">A4</strain>
    </source>
</reference>
<evidence type="ECO:0000313" key="1">
    <source>
        <dbReference type="EMBL" id="PKY42681.1"/>
    </source>
</evidence>
<name>A0A2I1G7X4_9GLOM</name>
<dbReference type="VEuPathDB" id="FungiDB:FUN_004774"/>
<proteinExistence type="predicted"/>
<dbReference type="EMBL" id="LLXI01000211">
    <property type="protein sequence ID" value="PKY42681.1"/>
    <property type="molecule type" value="Genomic_DNA"/>
</dbReference>
<comment type="caution">
    <text evidence="1">The sequence shown here is derived from an EMBL/GenBank/DDBJ whole genome shotgun (WGS) entry which is preliminary data.</text>
</comment>
<keyword evidence="2" id="KW-1185">Reference proteome</keyword>